<evidence type="ECO:0000313" key="10">
    <source>
        <dbReference type="Proteomes" id="UP000178017"/>
    </source>
</evidence>
<sequence length="258" mass="28210">MSGHSKWSTIKRQKGVADIKRGQTFTKLALAITIAAKTGGSGDPDSNPRLRAALESASAVNLPKENIQRAIDRGLGKLPGQMIEEVNFEGFGPGKTAFFVEAVTDNKMRTLSEIKNMFERSGGHLGGQGSTAHLFDKKGEIKIFGKGGGVEEELLELIDLGAEDVEDLMEDDGILPTGRQVQKYLIYVEPKALSIMSNNIVQSGFKVEQLGVVMQPNLTVEIQDKELALKVVQFAQKLEDHDDVQLVYANFNLPEELI</sequence>
<dbReference type="InterPro" id="IPR002876">
    <property type="entry name" value="Transcrip_reg_TACO1-like"/>
</dbReference>
<organism evidence="9 10">
    <name type="scientific">Candidatus Daviesbacteria bacterium RIFCSPLOWO2_01_FULL_40_24</name>
    <dbReference type="NCBI Taxonomy" id="1797787"/>
    <lineage>
        <taxon>Bacteria</taxon>
        <taxon>Candidatus Daviesiibacteriota</taxon>
    </lineage>
</organism>
<dbReference type="Pfam" id="PF20772">
    <property type="entry name" value="TACO1_YebC_N"/>
    <property type="match status" value="1"/>
</dbReference>
<dbReference type="Gene3D" id="1.10.10.200">
    <property type="match status" value="1"/>
</dbReference>
<dbReference type="HAMAP" id="MF_00693">
    <property type="entry name" value="Transcrip_reg_TACO1"/>
    <property type="match status" value="1"/>
</dbReference>
<evidence type="ECO:0000256" key="2">
    <source>
        <dbReference type="ARBA" id="ARBA00022490"/>
    </source>
</evidence>
<comment type="caution">
    <text evidence="9">The sequence shown here is derived from an EMBL/GenBank/DDBJ whole genome shotgun (WGS) entry which is preliminary data.</text>
</comment>
<feature type="domain" description="TACO1/YebC-like N-terminal" evidence="8">
    <location>
        <begin position="5"/>
        <end position="77"/>
    </location>
</feature>
<keyword evidence="4 6" id="KW-0238">DNA-binding</keyword>
<dbReference type="InterPro" id="IPR017856">
    <property type="entry name" value="Integrase-like_N"/>
</dbReference>
<evidence type="ECO:0000256" key="1">
    <source>
        <dbReference type="ARBA" id="ARBA00008724"/>
    </source>
</evidence>
<dbReference type="InterPro" id="IPR049083">
    <property type="entry name" value="TACO1_YebC_N"/>
</dbReference>
<dbReference type="AlphaFoldDB" id="A0A1F5MK88"/>
<evidence type="ECO:0000256" key="4">
    <source>
        <dbReference type="ARBA" id="ARBA00023125"/>
    </source>
</evidence>
<dbReference type="FunFam" id="1.10.10.200:FF:000002">
    <property type="entry name" value="Probable transcriptional regulatory protein CLM62_37755"/>
    <property type="match status" value="1"/>
</dbReference>
<comment type="subcellular location">
    <subcellularLocation>
        <location evidence="6">Cytoplasm</location>
    </subcellularLocation>
</comment>
<dbReference type="InterPro" id="IPR048300">
    <property type="entry name" value="TACO1_YebC-like_2nd/3rd_dom"/>
</dbReference>
<dbReference type="GO" id="GO:0003677">
    <property type="term" value="F:DNA binding"/>
    <property type="evidence" value="ECO:0007669"/>
    <property type="project" value="UniProtKB-UniRule"/>
</dbReference>
<name>A0A1F5MK88_9BACT</name>
<protein>
    <recommendedName>
        <fullName evidence="6">Probable transcriptional regulatory protein A3B49_02640</fullName>
    </recommendedName>
</protein>
<keyword evidence="5 6" id="KW-0804">Transcription</keyword>
<comment type="similarity">
    <text evidence="1 6">Belongs to the TACO1 family.</text>
</comment>
<dbReference type="PANTHER" id="PTHR12532:SF6">
    <property type="entry name" value="TRANSCRIPTIONAL REGULATORY PROTEIN YEBC-RELATED"/>
    <property type="match status" value="1"/>
</dbReference>
<feature type="domain" description="TACO1/YebC-like second and third" evidence="7">
    <location>
        <begin position="84"/>
        <end position="251"/>
    </location>
</feature>
<proteinExistence type="inferred from homology"/>
<evidence type="ECO:0000256" key="5">
    <source>
        <dbReference type="ARBA" id="ARBA00023163"/>
    </source>
</evidence>
<evidence type="ECO:0000256" key="3">
    <source>
        <dbReference type="ARBA" id="ARBA00023015"/>
    </source>
</evidence>
<dbReference type="EMBL" id="MFDO01000009">
    <property type="protein sequence ID" value="OGE65729.1"/>
    <property type="molecule type" value="Genomic_DNA"/>
</dbReference>
<dbReference type="Gene3D" id="3.30.70.980">
    <property type="match status" value="2"/>
</dbReference>
<keyword evidence="2 6" id="KW-0963">Cytoplasm</keyword>
<dbReference type="NCBIfam" id="NF009044">
    <property type="entry name" value="PRK12378.1"/>
    <property type="match status" value="1"/>
</dbReference>
<keyword evidence="3 6" id="KW-0805">Transcription regulation</keyword>
<evidence type="ECO:0000259" key="7">
    <source>
        <dbReference type="Pfam" id="PF01709"/>
    </source>
</evidence>
<evidence type="ECO:0000313" key="9">
    <source>
        <dbReference type="EMBL" id="OGE65729.1"/>
    </source>
</evidence>
<dbReference type="SUPFAM" id="SSF75625">
    <property type="entry name" value="YebC-like"/>
    <property type="match status" value="1"/>
</dbReference>
<dbReference type="NCBIfam" id="TIGR01033">
    <property type="entry name" value="YebC/PmpR family DNA-binding transcriptional regulator"/>
    <property type="match status" value="1"/>
</dbReference>
<dbReference type="InterPro" id="IPR029072">
    <property type="entry name" value="YebC-like"/>
</dbReference>
<dbReference type="Pfam" id="PF01709">
    <property type="entry name" value="Transcrip_reg"/>
    <property type="match status" value="1"/>
</dbReference>
<evidence type="ECO:0000256" key="6">
    <source>
        <dbReference type="HAMAP-Rule" id="MF_00693"/>
    </source>
</evidence>
<dbReference type="PANTHER" id="PTHR12532">
    <property type="entry name" value="TRANSLATIONAL ACTIVATOR OF CYTOCHROME C OXIDASE 1"/>
    <property type="match status" value="1"/>
</dbReference>
<dbReference type="GO" id="GO:0006355">
    <property type="term" value="P:regulation of DNA-templated transcription"/>
    <property type="evidence" value="ECO:0007669"/>
    <property type="project" value="UniProtKB-UniRule"/>
</dbReference>
<dbReference type="InterPro" id="IPR026564">
    <property type="entry name" value="Transcrip_reg_TACO1-like_dom3"/>
</dbReference>
<dbReference type="Proteomes" id="UP000178017">
    <property type="component" value="Unassembled WGS sequence"/>
</dbReference>
<evidence type="ECO:0000259" key="8">
    <source>
        <dbReference type="Pfam" id="PF20772"/>
    </source>
</evidence>
<reference evidence="9 10" key="1">
    <citation type="journal article" date="2016" name="Nat. Commun.">
        <title>Thousands of microbial genomes shed light on interconnected biogeochemical processes in an aquifer system.</title>
        <authorList>
            <person name="Anantharaman K."/>
            <person name="Brown C.T."/>
            <person name="Hug L.A."/>
            <person name="Sharon I."/>
            <person name="Castelle C.J."/>
            <person name="Probst A.J."/>
            <person name="Thomas B.C."/>
            <person name="Singh A."/>
            <person name="Wilkins M.J."/>
            <person name="Karaoz U."/>
            <person name="Brodie E.L."/>
            <person name="Williams K.H."/>
            <person name="Hubbard S.S."/>
            <person name="Banfield J.F."/>
        </authorList>
    </citation>
    <scope>NUCLEOTIDE SEQUENCE [LARGE SCALE GENOMIC DNA]</scope>
</reference>
<gene>
    <name evidence="9" type="ORF">A3B49_02640</name>
</gene>
<dbReference type="GO" id="GO:0005829">
    <property type="term" value="C:cytosol"/>
    <property type="evidence" value="ECO:0007669"/>
    <property type="project" value="TreeGrafter"/>
</dbReference>
<dbReference type="NCBIfam" id="NF001030">
    <property type="entry name" value="PRK00110.1"/>
    <property type="match status" value="1"/>
</dbReference>
<accession>A0A1F5MK88</accession>